<proteinExistence type="predicted"/>
<evidence type="ECO:0008006" key="4">
    <source>
        <dbReference type="Google" id="ProtNLM"/>
    </source>
</evidence>
<dbReference type="CDD" id="cd01059">
    <property type="entry name" value="CCC1_like"/>
    <property type="match status" value="1"/>
</dbReference>
<reference evidence="2 3" key="1">
    <citation type="journal article" date="2013" name="Genome Announc.">
        <title>Complete Genome Sequence of the Thermophilic and Facultatively Chemolithoautotrophic Sulfate Reducer Archaeoglobus sulfaticallidus Strain PM70-1T.</title>
        <authorList>
            <person name="Stokke R."/>
            <person name="Hocking W.P."/>
            <person name="Steinsbu B.O."/>
            <person name="Steen I.H."/>
        </authorList>
    </citation>
    <scope>NUCLEOTIDE SEQUENCE [LARGE SCALE GENOMIC DNA]</scope>
    <source>
        <strain evidence="2">PM70-1</strain>
    </source>
</reference>
<sequence length="159" mass="17335">MMKHSFKTGFSFGLTSAVITTLGLMVGLHSGTHSKIVVIGGILTIAIADAFSDALGIHVSEEAENKHTTKEIWESTISTFLSKFVFALTFVVPLLLFQLSTAIIVSVIWGLSLLGIFSFQIAKEQKTKPWKVVTEHLVIALIVIVITHYVGDWIGSTFS</sequence>
<dbReference type="STRING" id="387631.Asulf_01706"/>
<feature type="transmembrane region" description="Helical" evidence="1">
    <location>
        <begin position="103"/>
        <end position="121"/>
    </location>
</feature>
<dbReference type="Proteomes" id="UP000013307">
    <property type="component" value="Chromosome"/>
</dbReference>
<keyword evidence="3" id="KW-1185">Reference proteome</keyword>
<dbReference type="KEGG" id="ast:Asulf_01706"/>
<dbReference type="HOGENOM" id="CLU_137176_0_0_2"/>
<gene>
    <name evidence="2" type="ORF">Asulf_01706</name>
</gene>
<accession>N0BH93</accession>
<name>N0BH93_9EURY</name>
<evidence type="ECO:0000313" key="2">
    <source>
        <dbReference type="EMBL" id="AGK61677.1"/>
    </source>
</evidence>
<protein>
    <recommendedName>
        <fullName evidence="4">VIT family protein</fullName>
    </recommendedName>
</protein>
<organism evidence="2 3">
    <name type="scientific">Archaeoglobus sulfaticallidus PM70-1</name>
    <dbReference type="NCBI Taxonomy" id="387631"/>
    <lineage>
        <taxon>Archaea</taxon>
        <taxon>Methanobacteriati</taxon>
        <taxon>Methanobacteriota</taxon>
        <taxon>Archaeoglobi</taxon>
        <taxon>Archaeoglobales</taxon>
        <taxon>Archaeoglobaceae</taxon>
        <taxon>Archaeoglobus</taxon>
    </lineage>
</organism>
<feature type="transmembrane region" description="Helical" evidence="1">
    <location>
        <begin position="36"/>
        <end position="59"/>
    </location>
</feature>
<keyword evidence="1" id="KW-0812">Transmembrane</keyword>
<dbReference type="EMBL" id="CP005290">
    <property type="protein sequence ID" value="AGK61677.1"/>
    <property type="molecule type" value="Genomic_DNA"/>
</dbReference>
<feature type="transmembrane region" description="Helical" evidence="1">
    <location>
        <begin position="133"/>
        <end position="151"/>
    </location>
</feature>
<keyword evidence="1" id="KW-0472">Membrane</keyword>
<feature type="transmembrane region" description="Helical" evidence="1">
    <location>
        <begin position="12"/>
        <end position="30"/>
    </location>
</feature>
<evidence type="ECO:0000313" key="3">
    <source>
        <dbReference type="Proteomes" id="UP000013307"/>
    </source>
</evidence>
<feature type="transmembrane region" description="Helical" evidence="1">
    <location>
        <begin position="80"/>
        <end position="97"/>
    </location>
</feature>
<dbReference type="AlphaFoldDB" id="N0BH93"/>
<evidence type="ECO:0000256" key="1">
    <source>
        <dbReference type="SAM" id="Phobius"/>
    </source>
</evidence>
<keyword evidence="1" id="KW-1133">Transmembrane helix</keyword>
<dbReference type="eggNOG" id="arCOG01096">
    <property type="taxonomic scope" value="Archaea"/>
</dbReference>